<dbReference type="GeneID" id="68104695"/>
<comment type="caution">
    <text evidence="3">The sequence shown here is derived from an EMBL/GenBank/DDBJ whole genome shotgun (WGS) entry which is preliminary data.</text>
</comment>
<dbReference type="SMART" id="SM00698">
    <property type="entry name" value="MORN"/>
    <property type="match status" value="4"/>
</dbReference>
<feature type="region of interest" description="Disordered" evidence="2">
    <location>
        <begin position="422"/>
        <end position="463"/>
    </location>
</feature>
<feature type="region of interest" description="Disordered" evidence="2">
    <location>
        <begin position="370"/>
        <end position="395"/>
    </location>
</feature>
<dbReference type="InterPro" id="IPR037191">
    <property type="entry name" value="VPS9_dom_sf"/>
</dbReference>
<dbReference type="Gene3D" id="2.20.110.10">
    <property type="entry name" value="Histone H3 K4-specific methyltransferase SET7/9 N-terminal domain"/>
    <property type="match status" value="1"/>
</dbReference>
<feature type="compositionally biased region" description="Low complexity" evidence="2">
    <location>
        <begin position="20"/>
        <end position="44"/>
    </location>
</feature>
<feature type="region of interest" description="Disordered" evidence="2">
    <location>
        <begin position="252"/>
        <end position="292"/>
    </location>
</feature>
<dbReference type="PANTHER" id="PTHR23084">
    <property type="entry name" value="PHOSPHATIDYLINOSITOL-4-PHOSPHATE 5-KINASE RELATED"/>
    <property type="match status" value="1"/>
</dbReference>
<organism evidence="3 4">
    <name type="scientific">Naegleria lovaniensis</name>
    <name type="common">Amoeba</name>
    <dbReference type="NCBI Taxonomy" id="51637"/>
    <lineage>
        <taxon>Eukaryota</taxon>
        <taxon>Discoba</taxon>
        <taxon>Heterolobosea</taxon>
        <taxon>Tetramitia</taxon>
        <taxon>Eutetramitia</taxon>
        <taxon>Vahlkampfiidae</taxon>
        <taxon>Naegleria</taxon>
    </lineage>
</organism>
<dbReference type="Pfam" id="PF02493">
    <property type="entry name" value="MORN"/>
    <property type="match status" value="4"/>
</dbReference>
<dbReference type="PANTHER" id="PTHR23084:SF263">
    <property type="entry name" value="MORN REPEAT-CONTAINING PROTEIN 1"/>
    <property type="match status" value="1"/>
</dbReference>
<evidence type="ECO:0000313" key="4">
    <source>
        <dbReference type="Proteomes" id="UP000816034"/>
    </source>
</evidence>
<feature type="compositionally biased region" description="Polar residues" evidence="2">
    <location>
        <begin position="300"/>
        <end position="317"/>
    </location>
</feature>
<sequence>MNTNNEDLVEPSTSPNDMNTESSTTATTSSSSNSTSTITDSTVSLPFQKAETSVPEEQPHQIAQNGQSHDSVTLDSSHDSSTSNTSSNINNAEDPSKKRPTSAERPRKALPRPNRVPSDVFTFDPELHEESLGKKKGAEFLMDHGDSSSNDATTTSSTEENLTSQQQQHQMTPPVKVNQRRWSHKRSASEAYSFTTPPSASSIISTTPSTPQLLPSSSTATTSTTGGSQEKTNSESSRKKFTLFGFTFGSSSSSSGHNKGGSSLHSLAPNVSSSSTPTLATSPITSSTSTCSDTLQITSSVTSSCSDNTPTSESNSNEVKKVVQLDEETMKKRQGVHMATPLNNFISDEQPSQRNTNEIDLLGFLKTASLDDNSLGRPSSASEMDKTDISTNRETTTSGLKTFLDKMRGKSIFTTKISSPVPFSEQESVNESNTGSSTLSTTPVNDDSISVSQKAPKKLSEKEMRRLKLLERENNQKEMMDNILEKINKNGESFAHLSFFDENDQEWQYIGYIQKYDSSMTDDEIYMMYALMGVGAGEDGGASAKKEKDVKDFSGGIYGDSCVCPVLSRLCGRGELRYPNGSVYEGDIIRGKRHGFGKMIFPYKSTIPTTSKKSSAQTEQAPPTAIAIGQWVCNNPSEAIPFKVTYSNELEYWGTFRAKAKLSSAYTIGINDLEKHKEGELYHVIENKKYFGGFKEDLKDGFGVEVMANGERYYGGWKNGLYHYTGTYQYIDGTYYQGEFKRGSRKGKGKLYLATGDVIEGTWNGDKVESAVFKKGTAKNVELTHLFQLRTQINEAIKLFQNVGHMDDNNYLQFLKMTKKENIERPELEMKWKYYSLMSKETWRKEREKLTDFYGKYEKYDLTDKVTFKNEVLRLLGESIKTDGPAPPVVSFVKSFIEFFDSLYHGSYYAGNNRGQSGARKITSKKDGVLLYNAIDDLKSYIIYLCDQVVWDYFGNEILSSKLLSNGGGAANHSGDPSEMQFVEQDEQFDECDDEIIFGNSQSVGTNFESSKLKFSSMSQAYNFCKTIIADHLHKKLYSTTFELYEYHFRDQDLLINQKINSIISTCNLQNFGVHSDFISTNTPLHISMKKVKIENKKLKKQKAGQDDFENVESDDWQPGADDVTSLYTYTFIKTNIGNYTALFNYINDWKPPHTSLRPVSHVISFFEGFLNYIVDLDPNLTVKQSELGENIGENSDDTYVFISKYGLTKQLERGIELEIFRNQSKKEKIERQLQKPNLTSEELQDLNQQQREVQLISFSWVSPLLLFVSLQVGHFQLQISRKTDLKSSLSGNTTTKLFTIDLSDITTSSEQNMVVPMVDGSGNMLNLAQALLKYRNLVKNVLDNAKLGFNITLKHHHNGTSNNNDSSAQDSTNHSTKSEYISIEFDKEPFPSYVYSELSLEIAKFIKFELENSDSRQYRI</sequence>
<feature type="region of interest" description="Disordered" evidence="2">
    <location>
        <begin position="300"/>
        <end position="319"/>
    </location>
</feature>
<protein>
    <recommendedName>
        <fullName evidence="5">VPS9 domain-containing protein</fullName>
    </recommendedName>
</protein>
<name>A0AA88GDE4_NAELO</name>
<reference evidence="3 4" key="1">
    <citation type="journal article" date="2018" name="BMC Genomics">
        <title>The genome of Naegleria lovaniensis, the basis for a comparative approach to unravel pathogenicity factors of the human pathogenic amoeba N. fowleri.</title>
        <authorList>
            <person name="Liechti N."/>
            <person name="Schurch N."/>
            <person name="Bruggmann R."/>
            <person name="Wittwer M."/>
        </authorList>
    </citation>
    <scope>NUCLEOTIDE SEQUENCE [LARGE SCALE GENOMIC DNA]</scope>
    <source>
        <strain evidence="3 4">ATCC 30569</strain>
    </source>
</reference>
<keyword evidence="1" id="KW-0677">Repeat</keyword>
<dbReference type="SUPFAM" id="SSF82185">
    <property type="entry name" value="Histone H3 K4-specific methyltransferase SET7/9 N-terminal domain"/>
    <property type="match status" value="2"/>
</dbReference>
<dbReference type="SUPFAM" id="SSF109993">
    <property type="entry name" value="VPS9 domain"/>
    <property type="match status" value="1"/>
</dbReference>
<dbReference type="InterPro" id="IPR003409">
    <property type="entry name" value="MORN"/>
</dbReference>
<dbReference type="Proteomes" id="UP000816034">
    <property type="component" value="Unassembled WGS sequence"/>
</dbReference>
<evidence type="ECO:0008006" key="5">
    <source>
        <dbReference type="Google" id="ProtNLM"/>
    </source>
</evidence>
<dbReference type="RefSeq" id="XP_044542549.1">
    <property type="nucleotide sequence ID" value="XM_044687986.1"/>
</dbReference>
<evidence type="ECO:0000256" key="2">
    <source>
        <dbReference type="SAM" id="MobiDB-lite"/>
    </source>
</evidence>
<feature type="compositionally biased region" description="Low complexity" evidence="2">
    <location>
        <begin position="195"/>
        <end position="229"/>
    </location>
</feature>
<feature type="region of interest" description="Disordered" evidence="2">
    <location>
        <begin position="1"/>
        <end position="237"/>
    </location>
</feature>
<feature type="compositionally biased region" description="Basic and acidic residues" evidence="2">
    <location>
        <begin position="125"/>
        <end position="146"/>
    </location>
</feature>
<keyword evidence="4" id="KW-1185">Reference proteome</keyword>
<dbReference type="EMBL" id="PYSW02000056">
    <property type="protein sequence ID" value="KAG2373375.1"/>
    <property type="molecule type" value="Genomic_DNA"/>
</dbReference>
<feature type="compositionally biased region" description="Polar residues" evidence="2">
    <location>
        <begin position="370"/>
        <end position="382"/>
    </location>
</feature>
<accession>A0AA88GDE4</accession>
<feature type="compositionally biased region" description="Polar residues" evidence="2">
    <location>
        <begin position="1"/>
        <end position="19"/>
    </location>
</feature>
<proteinExistence type="predicted"/>
<evidence type="ECO:0000313" key="3">
    <source>
        <dbReference type="EMBL" id="KAG2373375.1"/>
    </source>
</evidence>
<feature type="compositionally biased region" description="Low complexity" evidence="2">
    <location>
        <begin position="147"/>
        <end position="168"/>
    </location>
</feature>
<feature type="compositionally biased region" description="Low complexity" evidence="2">
    <location>
        <begin position="68"/>
        <end position="88"/>
    </location>
</feature>
<feature type="compositionally biased region" description="Basic and acidic residues" evidence="2">
    <location>
        <begin position="94"/>
        <end position="107"/>
    </location>
</feature>
<gene>
    <name evidence="3" type="ORF">C9374_012241</name>
</gene>
<evidence type="ECO:0000256" key="1">
    <source>
        <dbReference type="ARBA" id="ARBA00022737"/>
    </source>
</evidence>
<feature type="compositionally biased region" description="Polar residues" evidence="2">
    <location>
        <begin position="425"/>
        <end position="453"/>
    </location>
</feature>